<keyword evidence="2 3" id="KW-0539">Nucleus</keyword>
<dbReference type="PROSITE" id="PS51015">
    <property type="entry name" value="YDG"/>
    <property type="match status" value="1"/>
</dbReference>
<protein>
    <recommendedName>
        <fullName evidence="4">YDG domain-containing protein</fullName>
    </recommendedName>
</protein>
<dbReference type="InterPro" id="IPR003105">
    <property type="entry name" value="SRA_YDG"/>
</dbReference>
<gene>
    <name evidence="5" type="ORF">T459_07644</name>
</gene>
<dbReference type="GO" id="GO:0003690">
    <property type="term" value="F:double-stranded DNA binding"/>
    <property type="evidence" value="ECO:0000318"/>
    <property type="project" value="GO_Central"/>
</dbReference>
<evidence type="ECO:0000259" key="4">
    <source>
        <dbReference type="PROSITE" id="PS51015"/>
    </source>
</evidence>
<dbReference type="Gene3D" id="2.30.280.10">
    <property type="entry name" value="SRA-YDG"/>
    <property type="match status" value="1"/>
</dbReference>
<dbReference type="InterPro" id="IPR036987">
    <property type="entry name" value="SRA-YDG_sf"/>
</dbReference>
<dbReference type="GO" id="GO:0042054">
    <property type="term" value="F:histone methyltransferase activity"/>
    <property type="evidence" value="ECO:0000318"/>
    <property type="project" value="GO_Central"/>
</dbReference>
<dbReference type="Proteomes" id="UP000222542">
    <property type="component" value="Unassembled WGS sequence"/>
</dbReference>
<evidence type="ECO:0000313" key="6">
    <source>
        <dbReference type="Proteomes" id="UP000222542"/>
    </source>
</evidence>
<dbReference type="InterPro" id="IPR007728">
    <property type="entry name" value="Pre-SET_dom"/>
</dbReference>
<accession>A0A2G2ZU84</accession>
<comment type="subcellular location">
    <subcellularLocation>
        <location evidence="1">Chromosome</location>
    </subcellularLocation>
    <subcellularLocation>
        <location evidence="3">Nucleus</location>
    </subcellularLocation>
</comment>
<dbReference type="AlphaFoldDB" id="A0A2G2ZU84"/>
<comment type="caution">
    <text evidence="5">The sequence shown here is derived from an EMBL/GenBank/DDBJ whole genome shotgun (WGS) entry which is preliminary data.</text>
</comment>
<evidence type="ECO:0000256" key="3">
    <source>
        <dbReference type="PROSITE-ProRule" id="PRU00358"/>
    </source>
</evidence>
<dbReference type="InterPro" id="IPR051357">
    <property type="entry name" value="H3K9_HMTase_SUVAR3-9"/>
</dbReference>
<dbReference type="Gramene" id="PHT85538">
    <property type="protein sequence ID" value="PHT85538"/>
    <property type="gene ID" value="T459_07644"/>
</dbReference>
<dbReference type="GO" id="GO:0005634">
    <property type="term" value="C:nucleus"/>
    <property type="evidence" value="ECO:0007669"/>
    <property type="project" value="UniProtKB-SubCell"/>
</dbReference>
<evidence type="ECO:0000256" key="2">
    <source>
        <dbReference type="ARBA" id="ARBA00023242"/>
    </source>
</evidence>
<reference evidence="5 6" key="2">
    <citation type="journal article" date="2017" name="Genome Biol.">
        <title>New reference genome sequences of hot pepper reveal the massive evolution of plant disease-resistance genes by retroduplication.</title>
        <authorList>
            <person name="Kim S."/>
            <person name="Park J."/>
            <person name="Yeom S.I."/>
            <person name="Kim Y.M."/>
            <person name="Seo E."/>
            <person name="Kim K.T."/>
            <person name="Kim M.S."/>
            <person name="Lee J.M."/>
            <person name="Cheong K."/>
            <person name="Shin H.S."/>
            <person name="Kim S.B."/>
            <person name="Han K."/>
            <person name="Lee J."/>
            <person name="Park M."/>
            <person name="Lee H.A."/>
            <person name="Lee H.Y."/>
            <person name="Lee Y."/>
            <person name="Oh S."/>
            <person name="Lee J.H."/>
            <person name="Choi E."/>
            <person name="Choi E."/>
            <person name="Lee S.E."/>
            <person name="Jeon J."/>
            <person name="Kim H."/>
            <person name="Choi G."/>
            <person name="Song H."/>
            <person name="Lee J."/>
            <person name="Lee S.C."/>
            <person name="Kwon J.K."/>
            <person name="Lee H.Y."/>
            <person name="Koo N."/>
            <person name="Hong Y."/>
            <person name="Kim R.W."/>
            <person name="Kang W.H."/>
            <person name="Huh J.H."/>
            <person name="Kang B.C."/>
            <person name="Yang T.J."/>
            <person name="Lee Y.H."/>
            <person name="Bennetzen J.L."/>
            <person name="Choi D."/>
        </authorList>
    </citation>
    <scope>NUCLEOTIDE SEQUENCE [LARGE SCALE GENOMIC DNA]</scope>
    <source>
        <strain evidence="6">cv. CM334</strain>
    </source>
</reference>
<proteinExistence type="predicted"/>
<sequence length="388" mass="42634">MGRNTHHGQGPSSGRDKLGIKARFMVPGPQLSVKFHIISFHASRSYVLIFSDSSLCDDSGDECRYLKGELGKQSFTDMGAYSTVAGLVQRISVAVLLVVELERLILTVEKILQGEKSKSGKKDKIITIDLQAAKNVKEKGKEVNTGYQIPGEVGGLFQYRVEFVLVGVHHLYEASIDFMDRGLLVATSIFAAGAYDDDVGDAHELIYSGRGGNVVGKVKIPEDQKLVNERGKHGTMVFMFKLVSIPGQSEVTWREVQLSKSSEVWHGVCLHDITEGKESLPITAVNTIVGEKPPPFKFIKKMMYPVGFHPASPKGCDCIGRCFDPKRCSCAVNNGGEILYNRSKAIVEIKPLYSIGCCSWKHKALVWADSYDSIVRTGNFALVLGLFV</sequence>
<evidence type="ECO:0000256" key="1">
    <source>
        <dbReference type="ARBA" id="ARBA00004286"/>
    </source>
</evidence>
<dbReference type="SMART" id="SM00466">
    <property type="entry name" value="SRA"/>
    <property type="match status" value="1"/>
</dbReference>
<reference evidence="5 6" key="1">
    <citation type="journal article" date="2014" name="Nat. Genet.">
        <title>Genome sequence of the hot pepper provides insights into the evolution of pungency in Capsicum species.</title>
        <authorList>
            <person name="Kim S."/>
            <person name="Park M."/>
            <person name="Yeom S.I."/>
            <person name="Kim Y.M."/>
            <person name="Lee J.M."/>
            <person name="Lee H.A."/>
            <person name="Seo E."/>
            <person name="Choi J."/>
            <person name="Cheong K."/>
            <person name="Kim K.T."/>
            <person name="Jung K."/>
            <person name="Lee G.W."/>
            <person name="Oh S.K."/>
            <person name="Bae C."/>
            <person name="Kim S.B."/>
            <person name="Lee H.Y."/>
            <person name="Kim S.Y."/>
            <person name="Kim M.S."/>
            <person name="Kang B.C."/>
            <person name="Jo Y.D."/>
            <person name="Yang H.B."/>
            <person name="Jeong H.J."/>
            <person name="Kang W.H."/>
            <person name="Kwon J.K."/>
            <person name="Shin C."/>
            <person name="Lim J.Y."/>
            <person name="Park J.H."/>
            <person name="Huh J.H."/>
            <person name="Kim J.S."/>
            <person name="Kim B.D."/>
            <person name="Cohen O."/>
            <person name="Paran I."/>
            <person name="Suh M.C."/>
            <person name="Lee S.B."/>
            <person name="Kim Y.K."/>
            <person name="Shin Y."/>
            <person name="Noh S.J."/>
            <person name="Park J."/>
            <person name="Seo Y.S."/>
            <person name="Kwon S.Y."/>
            <person name="Kim H.A."/>
            <person name="Park J.M."/>
            <person name="Kim H.J."/>
            <person name="Choi S.B."/>
            <person name="Bosland P.W."/>
            <person name="Reeves G."/>
            <person name="Jo S.H."/>
            <person name="Lee B.W."/>
            <person name="Cho H.T."/>
            <person name="Choi H.S."/>
            <person name="Lee M.S."/>
            <person name="Yu Y."/>
            <person name="Do Choi Y."/>
            <person name="Park B.S."/>
            <person name="van Deynze A."/>
            <person name="Ashrafi H."/>
            <person name="Hill T."/>
            <person name="Kim W.T."/>
            <person name="Pai H.S."/>
            <person name="Ahn H.K."/>
            <person name="Yeam I."/>
            <person name="Giovannoni J.J."/>
            <person name="Rose J.K."/>
            <person name="Sorensen I."/>
            <person name="Lee S.J."/>
            <person name="Kim R.W."/>
            <person name="Choi I.Y."/>
            <person name="Choi B.S."/>
            <person name="Lim J.S."/>
            <person name="Lee Y.H."/>
            <person name="Choi D."/>
        </authorList>
    </citation>
    <scope>NUCLEOTIDE SEQUENCE [LARGE SCALE GENOMIC DNA]</scope>
    <source>
        <strain evidence="6">cv. CM334</strain>
    </source>
</reference>
<evidence type="ECO:0000313" key="5">
    <source>
        <dbReference type="EMBL" id="PHT85538.1"/>
    </source>
</evidence>
<dbReference type="PANTHER" id="PTHR45660:SF46">
    <property type="entry name" value="HISTONE-LYSINE N-METHYLTRANSFERASE, H3 LYSINE-9 SPECIFIC SUVH6"/>
    <property type="match status" value="1"/>
</dbReference>
<dbReference type="InterPro" id="IPR046341">
    <property type="entry name" value="SET_dom_sf"/>
</dbReference>
<dbReference type="SUPFAM" id="SSF88697">
    <property type="entry name" value="PUA domain-like"/>
    <property type="match status" value="1"/>
</dbReference>
<dbReference type="STRING" id="4072.A0A2G2ZU84"/>
<dbReference type="GO" id="GO:0005694">
    <property type="term" value="C:chromosome"/>
    <property type="evidence" value="ECO:0007669"/>
    <property type="project" value="UniProtKB-SubCell"/>
</dbReference>
<organism evidence="5 6">
    <name type="scientific">Capsicum annuum</name>
    <name type="common">Capsicum pepper</name>
    <dbReference type="NCBI Taxonomy" id="4072"/>
    <lineage>
        <taxon>Eukaryota</taxon>
        <taxon>Viridiplantae</taxon>
        <taxon>Streptophyta</taxon>
        <taxon>Embryophyta</taxon>
        <taxon>Tracheophyta</taxon>
        <taxon>Spermatophyta</taxon>
        <taxon>Magnoliopsida</taxon>
        <taxon>eudicotyledons</taxon>
        <taxon>Gunneridae</taxon>
        <taxon>Pentapetalae</taxon>
        <taxon>asterids</taxon>
        <taxon>lamiids</taxon>
        <taxon>Solanales</taxon>
        <taxon>Solanaceae</taxon>
        <taxon>Solanoideae</taxon>
        <taxon>Capsiceae</taxon>
        <taxon>Capsicum</taxon>
    </lineage>
</organism>
<dbReference type="Gene3D" id="2.170.270.10">
    <property type="entry name" value="SET domain"/>
    <property type="match status" value="1"/>
</dbReference>
<dbReference type="Pfam" id="PF05033">
    <property type="entry name" value="Pre-SET"/>
    <property type="match status" value="1"/>
</dbReference>
<name>A0A2G2ZU84_CAPAN</name>
<dbReference type="SMART" id="SM00468">
    <property type="entry name" value="PreSET"/>
    <property type="match status" value="1"/>
</dbReference>
<dbReference type="PANTHER" id="PTHR45660">
    <property type="entry name" value="HISTONE-LYSINE N-METHYLTRANSFERASE SETMAR"/>
    <property type="match status" value="1"/>
</dbReference>
<keyword evidence="6" id="KW-1185">Reference proteome</keyword>
<dbReference type="InterPro" id="IPR015947">
    <property type="entry name" value="PUA-like_sf"/>
</dbReference>
<dbReference type="EMBL" id="AYRZ02000003">
    <property type="protein sequence ID" value="PHT85538.1"/>
    <property type="molecule type" value="Genomic_DNA"/>
</dbReference>
<dbReference type="SUPFAM" id="SSF82199">
    <property type="entry name" value="SET domain"/>
    <property type="match status" value="1"/>
</dbReference>
<dbReference type="Pfam" id="PF02182">
    <property type="entry name" value="SAD_SRA"/>
    <property type="match status" value="1"/>
</dbReference>
<feature type="domain" description="YDG" evidence="4">
    <location>
        <begin position="146"/>
        <end position="300"/>
    </location>
</feature>
<dbReference type="GO" id="GO:0008270">
    <property type="term" value="F:zinc ion binding"/>
    <property type="evidence" value="ECO:0007669"/>
    <property type="project" value="InterPro"/>
</dbReference>